<feature type="compositionally biased region" description="Basic and acidic residues" evidence="1">
    <location>
        <begin position="59"/>
        <end position="73"/>
    </location>
</feature>
<protein>
    <recommendedName>
        <fullName evidence="4">Transmembrane protein</fullName>
    </recommendedName>
</protein>
<dbReference type="EMBL" id="JBIUZV010000006">
    <property type="protein sequence ID" value="MFJ3046553.1"/>
    <property type="molecule type" value="Genomic_DNA"/>
</dbReference>
<evidence type="ECO:0008006" key="4">
    <source>
        <dbReference type="Google" id="ProtNLM"/>
    </source>
</evidence>
<name>A0ABW8EZT5_9BURK</name>
<feature type="compositionally biased region" description="Basic and acidic residues" evidence="1">
    <location>
        <begin position="103"/>
        <end position="116"/>
    </location>
</feature>
<reference evidence="2 3" key="1">
    <citation type="submission" date="2024-10" db="EMBL/GenBank/DDBJ databases">
        <title>The Natural Products Discovery Center: Release of the First 8490 Sequenced Strains for Exploring Actinobacteria Biosynthetic Diversity.</title>
        <authorList>
            <person name="Kalkreuter E."/>
            <person name="Kautsar S.A."/>
            <person name="Yang D."/>
            <person name="Bader C.D."/>
            <person name="Teijaro C.N."/>
            <person name="Fluegel L."/>
            <person name="Davis C.M."/>
            <person name="Simpson J.R."/>
            <person name="Lauterbach L."/>
            <person name="Steele A.D."/>
            <person name="Gui C."/>
            <person name="Meng S."/>
            <person name="Li G."/>
            <person name="Viehrig K."/>
            <person name="Ye F."/>
            <person name="Su P."/>
            <person name="Kiefer A.F."/>
            <person name="Nichols A."/>
            <person name="Cepeda A.J."/>
            <person name="Yan W."/>
            <person name="Fan B."/>
            <person name="Jiang Y."/>
            <person name="Adhikari A."/>
            <person name="Zheng C.-J."/>
            <person name="Schuster L."/>
            <person name="Cowan T.M."/>
            <person name="Smanski M.J."/>
            <person name="Chevrette M.G."/>
            <person name="De Carvalho L.P.S."/>
            <person name="Shen B."/>
        </authorList>
    </citation>
    <scope>NUCLEOTIDE SEQUENCE [LARGE SCALE GENOMIC DNA]</scope>
    <source>
        <strain evidence="2 3">NPDC087045</strain>
    </source>
</reference>
<accession>A0ABW8EZT5</accession>
<organism evidence="2 3">
    <name type="scientific">Herbaspirillum chlorophenolicum</name>
    <dbReference type="NCBI Taxonomy" id="211589"/>
    <lineage>
        <taxon>Bacteria</taxon>
        <taxon>Pseudomonadati</taxon>
        <taxon>Pseudomonadota</taxon>
        <taxon>Betaproteobacteria</taxon>
        <taxon>Burkholderiales</taxon>
        <taxon>Oxalobacteraceae</taxon>
        <taxon>Herbaspirillum</taxon>
    </lineage>
</organism>
<keyword evidence="3" id="KW-1185">Reference proteome</keyword>
<evidence type="ECO:0000313" key="2">
    <source>
        <dbReference type="EMBL" id="MFJ3046553.1"/>
    </source>
</evidence>
<comment type="caution">
    <text evidence="2">The sequence shown here is derived from an EMBL/GenBank/DDBJ whole genome shotgun (WGS) entry which is preliminary data.</text>
</comment>
<evidence type="ECO:0000313" key="3">
    <source>
        <dbReference type="Proteomes" id="UP001617427"/>
    </source>
</evidence>
<gene>
    <name evidence="2" type="ORF">ACIPEN_12040</name>
</gene>
<sequence>MKAALRYEEHYWEQCWFRIEELVMHQPDSLIPHFARMLTAGIGWAIAMPVVPAHPAAPADRDRRRSHSAHEPAVKQASSDNEIGRGIIEDDARKLAAQNKTVRKNERDKQARKLEAEMDQALADTFPASDPIDRSSGP</sequence>
<proteinExistence type="predicted"/>
<dbReference type="RefSeq" id="WP_402700705.1">
    <property type="nucleotide sequence ID" value="NZ_JBIUZV010000006.1"/>
</dbReference>
<evidence type="ECO:0000256" key="1">
    <source>
        <dbReference type="SAM" id="MobiDB-lite"/>
    </source>
</evidence>
<feature type="region of interest" description="Disordered" evidence="1">
    <location>
        <begin position="55"/>
        <end position="138"/>
    </location>
</feature>
<dbReference type="Proteomes" id="UP001617427">
    <property type="component" value="Unassembled WGS sequence"/>
</dbReference>